<evidence type="ECO:0000313" key="3">
    <source>
        <dbReference type="Proteomes" id="UP001357485"/>
    </source>
</evidence>
<feature type="non-terminal residue" evidence="2">
    <location>
        <position position="184"/>
    </location>
</feature>
<evidence type="ECO:0000313" key="2">
    <source>
        <dbReference type="EMBL" id="KAK5276876.1"/>
    </source>
</evidence>
<feature type="region of interest" description="Disordered" evidence="1">
    <location>
        <begin position="16"/>
        <end position="50"/>
    </location>
</feature>
<name>A0ABR0M1V1_9PEZI</name>
<feature type="compositionally biased region" description="Polar residues" evidence="1">
    <location>
        <begin position="22"/>
        <end position="39"/>
    </location>
</feature>
<reference evidence="2 3" key="1">
    <citation type="submission" date="2023-08" db="EMBL/GenBank/DDBJ databases">
        <title>Black Yeasts Isolated from many extreme environments.</title>
        <authorList>
            <person name="Coleine C."/>
            <person name="Stajich J.E."/>
            <person name="Selbmann L."/>
        </authorList>
    </citation>
    <scope>NUCLEOTIDE SEQUENCE [LARGE SCALE GENOMIC DNA]</scope>
    <source>
        <strain evidence="2 3">CCFEE 536</strain>
    </source>
</reference>
<comment type="caution">
    <text evidence="2">The sequence shown here is derived from an EMBL/GenBank/DDBJ whole genome shotgun (WGS) entry which is preliminary data.</text>
</comment>
<gene>
    <name evidence="2" type="ORF">LTR16_010568</name>
</gene>
<dbReference type="Proteomes" id="UP001357485">
    <property type="component" value="Unassembled WGS sequence"/>
</dbReference>
<evidence type="ECO:0000256" key="1">
    <source>
        <dbReference type="SAM" id="MobiDB-lite"/>
    </source>
</evidence>
<dbReference type="EMBL" id="JAVRRA010003038">
    <property type="protein sequence ID" value="KAK5276876.1"/>
    <property type="molecule type" value="Genomic_DNA"/>
</dbReference>
<feature type="region of interest" description="Disordered" evidence="1">
    <location>
        <begin position="97"/>
        <end position="184"/>
    </location>
</feature>
<protein>
    <submittedName>
        <fullName evidence="2">Uncharacterized protein</fullName>
    </submittedName>
</protein>
<accession>A0ABR0M1V1</accession>
<feature type="non-terminal residue" evidence="2">
    <location>
        <position position="1"/>
    </location>
</feature>
<organism evidence="2 3">
    <name type="scientific">Cryomyces antarcticus</name>
    <dbReference type="NCBI Taxonomy" id="329879"/>
    <lineage>
        <taxon>Eukaryota</taxon>
        <taxon>Fungi</taxon>
        <taxon>Dikarya</taxon>
        <taxon>Ascomycota</taxon>
        <taxon>Pezizomycotina</taxon>
        <taxon>Dothideomycetes</taxon>
        <taxon>Dothideomycetes incertae sedis</taxon>
        <taxon>Cryomyces</taxon>
    </lineage>
</organism>
<proteinExistence type="predicted"/>
<sequence length="184" mass="19489">TVREAVECVHDEEPIALPDPSLSAQDVSHPNTEVDNTGSKALGHRDGPLIKNPDDVLHETETLSTPKGDAFLLDFPSGKNPKMSTIGNSHDAVLGSQYDTVQDSLEEDGLKDTAQASNLSEAPSVPSDLSAPLDLITNEASSPVDIDTTSDIEQRRDNRTGLDIPLGSALMEDNSEATGDGQES</sequence>
<keyword evidence="3" id="KW-1185">Reference proteome</keyword>